<dbReference type="Proteomes" id="UP000515158">
    <property type="component" value="Unplaced"/>
</dbReference>
<keyword evidence="2 3" id="KW-0342">GTP-binding</keyword>
<dbReference type="SMART" id="SM00302">
    <property type="entry name" value="GED"/>
    <property type="match status" value="1"/>
</dbReference>
<dbReference type="InterPro" id="IPR019762">
    <property type="entry name" value="Dynamin_GTPase_CS"/>
</dbReference>
<dbReference type="SUPFAM" id="SSF52540">
    <property type="entry name" value="P-loop containing nucleoside triphosphate hydrolases"/>
    <property type="match status" value="1"/>
</dbReference>
<evidence type="ECO:0000256" key="3">
    <source>
        <dbReference type="RuleBase" id="RU003932"/>
    </source>
</evidence>
<evidence type="ECO:0000256" key="4">
    <source>
        <dbReference type="SAM" id="MobiDB-lite"/>
    </source>
</evidence>
<comment type="similarity">
    <text evidence="3">Belongs to the TRAFAC class dynamin-like GTPase superfamily. Dynamin/Fzo/YdjA family.</text>
</comment>
<dbReference type="PRINTS" id="PR00195">
    <property type="entry name" value="DYNAMIN"/>
</dbReference>
<dbReference type="Gene3D" id="1.20.120.1240">
    <property type="entry name" value="Dynamin, middle domain"/>
    <property type="match status" value="1"/>
</dbReference>
<evidence type="ECO:0000256" key="2">
    <source>
        <dbReference type="ARBA" id="ARBA00023134"/>
    </source>
</evidence>
<evidence type="ECO:0000256" key="1">
    <source>
        <dbReference type="ARBA" id="ARBA00022741"/>
    </source>
</evidence>
<evidence type="ECO:0000313" key="8">
    <source>
        <dbReference type="RefSeq" id="XP_034231077.1"/>
    </source>
</evidence>
<dbReference type="KEGG" id="tpal:117639480"/>
<sequence>MAMKGLLDKLNKIQDLFSTLRYEPIELPKIVVVGTQSAGKSSVLESLVRRSFLPRGTGIVTRCPLVLQLNHCPLGDARRKGIEHKEWGTFLHSGDRIFKLDEVRDEIDAQTTRNAGSNKGIVTTPITLKVYSPDVVNLTLVDLPGITKVAIGDQPEDIEEQIQELIMDYIENPLTIILAVVTANTDMATNESLKLAKSVDPEGERTLAVLTKVDLMDEGTDARDMLKGLVIPVKLGIVGVINRSQKDINDNKTMEDAFKYEQEYFQKKYKEIASRTGSLYLAKKLSMLLSDHINKNLPDVENKIRKEMEDCSKILDECGESITDKRATLMNVVNKFSQAFCSLCDKGSQNLQSMKLTGGAKLCDILHSSLEKVFARCEPCKSYTTDQVIIAIRQSNGLKPPFFVSEVAFETLIKPLIKKMEKPALACVDAVKRELGNMCQLSISGQLQLRFPELTQALIKVVLGIVEERSQKAIQTIKDLVSIETGHITYYRINVLEEEFQEVMKQDKIDSSLIPFKEGVLEEKLRSRSRGAGKEEKADIDDQLNLLTMSEKDKKHVIILGKMLDHYYQIVAETMQDSTAKAVVTFLVNEVRESLTTELSVALMQRELDELFHEQEDITDKREATHAKLNVLEQSLQVISGITSHQGRRKRSAAGASPPPTFSLKSAILSSKEG</sequence>
<dbReference type="GeneID" id="117639480"/>
<dbReference type="GO" id="GO:0005874">
    <property type="term" value="C:microtubule"/>
    <property type="evidence" value="ECO:0007669"/>
    <property type="project" value="TreeGrafter"/>
</dbReference>
<feature type="domain" description="Dynamin-type G" evidence="6">
    <location>
        <begin position="24"/>
        <end position="298"/>
    </location>
</feature>
<protein>
    <submittedName>
        <fullName evidence="8">Dynamin-1-like protein isoform X1</fullName>
    </submittedName>
</protein>
<dbReference type="RefSeq" id="XP_034231077.1">
    <property type="nucleotide sequence ID" value="XM_034375186.1"/>
</dbReference>
<name>A0A6P8YBB0_THRPL</name>
<dbReference type="InParanoid" id="A0A6P8YBB0"/>
<feature type="region of interest" description="Disordered" evidence="4">
    <location>
        <begin position="643"/>
        <end position="674"/>
    </location>
</feature>
<dbReference type="Gene3D" id="3.40.50.300">
    <property type="entry name" value="P-loop containing nucleotide triphosphate hydrolases"/>
    <property type="match status" value="1"/>
</dbReference>
<dbReference type="InterPro" id="IPR027417">
    <property type="entry name" value="P-loop_NTPase"/>
</dbReference>
<reference evidence="8" key="1">
    <citation type="submission" date="2025-08" db="UniProtKB">
        <authorList>
            <consortium name="RefSeq"/>
        </authorList>
    </citation>
    <scope>IDENTIFICATION</scope>
    <source>
        <tissue evidence="8">Total insect</tissue>
    </source>
</reference>
<proteinExistence type="inferred from homology"/>
<dbReference type="PANTHER" id="PTHR11566">
    <property type="entry name" value="DYNAMIN"/>
    <property type="match status" value="1"/>
</dbReference>
<dbReference type="GO" id="GO:0005737">
    <property type="term" value="C:cytoplasm"/>
    <property type="evidence" value="ECO:0007669"/>
    <property type="project" value="TreeGrafter"/>
</dbReference>
<keyword evidence="1 3" id="KW-0547">Nucleotide-binding</keyword>
<evidence type="ECO:0000259" key="5">
    <source>
        <dbReference type="PROSITE" id="PS51388"/>
    </source>
</evidence>
<dbReference type="Pfam" id="PF02212">
    <property type="entry name" value="GED"/>
    <property type="match status" value="1"/>
</dbReference>
<evidence type="ECO:0000313" key="7">
    <source>
        <dbReference type="Proteomes" id="UP000515158"/>
    </source>
</evidence>
<dbReference type="InterPro" id="IPR045063">
    <property type="entry name" value="Dynamin_N"/>
</dbReference>
<accession>A0A6P8YBB0</accession>
<dbReference type="Pfam" id="PF00350">
    <property type="entry name" value="Dynamin_N"/>
    <property type="match status" value="1"/>
</dbReference>
<dbReference type="InterPro" id="IPR001401">
    <property type="entry name" value="Dynamin_GTPase"/>
</dbReference>
<dbReference type="PROSITE" id="PS00410">
    <property type="entry name" value="G_DYNAMIN_1"/>
    <property type="match status" value="1"/>
</dbReference>
<dbReference type="PROSITE" id="PS51388">
    <property type="entry name" value="GED"/>
    <property type="match status" value="1"/>
</dbReference>
<feature type="domain" description="GED" evidence="5">
    <location>
        <begin position="557"/>
        <end position="647"/>
    </location>
</feature>
<dbReference type="GO" id="GO:0008017">
    <property type="term" value="F:microtubule binding"/>
    <property type="evidence" value="ECO:0007669"/>
    <property type="project" value="TreeGrafter"/>
</dbReference>
<dbReference type="GO" id="GO:0003924">
    <property type="term" value="F:GTPase activity"/>
    <property type="evidence" value="ECO:0007669"/>
    <property type="project" value="InterPro"/>
</dbReference>
<keyword evidence="7" id="KW-1185">Reference proteome</keyword>
<dbReference type="SMART" id="SM00053">
    <property type="entry name" value="DYNc"/>
    <property type="match status" value="1"/>
</dbReference>
<dbReference type="CDD" id="cd08771">
    <property type="entry name" value="DLP_1"/>
    <property type="match status" value="1"/>
</dbReference>
<dbReference type="PROSITE" id="PS51718">
    <property type="entry name" value="G_DYNAMIN_2"/>
    <property type="match status" value="1"/>
</dbReference>
<dbReference type="InterPro" id="IPR000375">
    <property type="entry name" value="Dynamin_stalk"/>
</dbReference>
<dbReference type="InterPro" id="IPR020850">
    <property type="entry name" value="GED_dom"/>
</dbReference>
<dbReference type="GO" id="GO:0016020">
    <property type="term" value="C:membrane"/>
    <property type="evidence" value="ECO:0007669"/>
    <property type="project" value="TreeGrafter"/>
</dbReference>
<dbReference type="Pfam" id="PF01031">
    <property type="entry name" value="Dynamin_M"/>
    <property type="match status" value="1"/>
</dbReference>
<evidence type="ECO:0000259" key="6">
    <source>
        <dbReference type="PROSITE" id="PS51718"/>
    </source>
</evidence>
<dbReference type="OrthoDB" id="8189504at2759"/>
<organism evidence="8">
    <name type="scientific">Thrips palmi</name>
    <name type="common">Melon thrips</name>
    <dbReference type="NCBI Taxonomy" id="161013"/>
    <lineage>
        <taxon>Eukaryota</taxon>
        <taxon>Metazoa</taxon>
        <taxon>Ecdysozoa</taxon>
        <taxon>Arthropoda</taxon>
        <taxon>Hexapoda</taxon>
        <taxon>Insecta</taxon>
        <taxon>Pterygota</taxon>
        <taxon>Neoptera</taxon>
        <taxon>Paraneoptera</taxon>
        <taxon>Thysanoptera</taxon>
        <taxon>Terebrantia</taxon>
        <taxon>Thripoidea</taxon>
        <taxon>Thripidae</taxon>
        <taxon>Thrips</taxon>
    </lineage>
</organism>
<dbReference type="InterPro" id="IPR022812">
    <property type="entry name" value="Dynamin"/>
</dbReference>
<dbReference type="GO" id="GO:0005525">
    <property type="term" value="F:GTP binding"/>
    <property type="evidence" value="ECO:0007669"/>
    <property type="project" value="UniProtKB-KW"/>
</dbReference>
<dbReference type="AlphaFoldDB" id="A0A6P8YBB0"/>
<gene>
    <name evidence="8" type="primary">LOC117639480</name>
</gene>
<dbReference type="InterPro" id="IPR030381">
    <property type="entry name" value="G_DYNAMIN_dom"/>
</dbReference>
<dbReference type="InterPro" id="IPR003130">
    <property type="entry name" value="GED"/>
</dbReference>